<feature type="non-terminal residue" evidence="1">
    <location>
        <position position="247"/>
    </location>
</feature>
<proteinExistence type="predicted"/>
<gene>
    <name evidence="1" type="ORF">LCGC14_2732190</name>
</gene>
<name>A0A0F8Z709_9ZZZZ</name>
<dbReference type="AlphaFoldDB" id="A0A0F8Z709"/>
<evidence type="ECO:0000313" key="1">
    <source>
        <dbReference type="EMBL" id="KKK89527.1"/>
    </source>
</evidence>
<organism evidence="1">
    <name type="scientific">marine sediment metagenome</name>
    <dbReference type="NCBI Taxonomy" id="412755"/>
    <lineage>
        <taxon>unclassified sequences</taxon>
        <taxon>metagenomes</taxon>
        <taxon>ecological metagenomes</taxon>
    </lineage>
</organism>
<protein>
    <submittedName>
        <fullName evidence="1">Uncharacterized protein</fullName>
    </submittedName>
</protein>
<reference evidence="1" key="1">
    <citation type="journal article" date="2015" name="Nature">
        <title>Complex archaea that bridge the gap between prokaryotes and eukaryotes.</title>
        <authorList>
            <person name="Spang A."/>
            <person name="Saw J.H."/>
            <person name="Jorgensen S.L."/>
            <person name="Zaremba-Niedzwiedzka K."/>
            <person name="Martijn J."/>
            <person name="Lind A.E."/>
            <person name="van Eijk R."/>
            <person name="Schleper C."/>
            <person name="Guy L."/>
            <person name="Ettema T.J."/>
        </authorList>
    </citation>
    <scope>NUCLEOTIDE SEQUENCE</scope>
</reference>
<accession>A0A0F8Z709</accession>
<sequence length="247" mass="29645">MSFSEINEELVDSLLIFYRKTEELRKTRFFRYYKNNNPSQVSHHFDFPSKHFEVEVNELDDENDEYLRSFVAILRLYTLDIDKFSLRHLGKNYFTSAQGLLFQLFPNESDIFNNSRKALNNLLNRKPRYNIKRKFRNEEYSFKSNLEMFENFAYGGLIHSNREKLRKYFVFNLNVKEGKMALIYPQYRFYIINILLTILSIIDQISTLVIEKIISKILDYHMDKGNELFHSDTNKANTHYNSALYIA</sequence>
<comment type="caution">
    <text evidence="1">The sequence shown here is derived from an EMBL/GenBank/DDBJ whole genome shotgun (WGS) entry which is preliminary data.</text>
</comment>
<dbReference type="EMBL" id="LAZR01049486">
    <property type="protein sequence ID" value="KKK89527.1"/>
    <property type="molecule type" value="Genomic_DNA"/>
</dbReference>